<proteinExistence type="predicted"/>
<organism evidence="1 2">
    <name type="scientific">Pleurodeles waltl</name>
    <name type="common">Iberian ribbed newt</name>
    <dbReference type="NCBI Taxonomy" id="8319"/>
    <lineage>
        <taxon>Eukaryota</taxon>
        <taxon>Metazoa</taxon>
        <taxon>Chordata</taxon>
        <taxon>Craniata</taxon>
        <taxon>Vertebrata</taxon>
        <taxon>Euteleostomi</taxon>
        <taxon>Amphibia</taxon>
        <taxon>Batrachia</taxon>
        <taxon>Caudata</taxon>
        <taxon>Salamandroidea</taxon>
        <taxon>Salamandridae</taxon>
        <taxon>Pleurodelinae</taxon>
        <taxon>Pleurodeles</taxon>
    </lineage>
</organism>
<gene>
    <name evidence="1" type="ORF">NDU88_010491</name>
</gene>
<comment type="caution">
    <text evidence="1">The sequence shown here is derived from an EMBL/GenBank/DDBJ whole genome shotgun (WGS) entry which is preliminary data.</text>
</comment>
<dbReference type="AlphaFoldDB" id="A0AAV7S1F6"/>
<protein>
    <submittedName>
        <fullName evidence="1">Uncharacterized protein</fullName>
    </submittedName>
</protein>
<dbReference type="EMBL" id="JANPWB010000009">
    <property type="protein sequence ID" value="KAJ1157792.1"/>
    <property type="molecule type" value="Genomic_DNA"/>
</dbReference>
<reference evidence="1" key="1">
    <citation type="journal article" date="2022" name="bioRxiv">
        <title>Sequencing and chromosome-scale assembly of the giantPleurodeles waltlgenome.</title>
        <authorList>
            <person name="Brown T."/>
            <person name="Elewa A."/>
            <person name="Iarovenko S."/>
            <person name="Subramanian E."/>
            <person name="Araus A.J."/>
            <person name="Petzold A."/>
            <person name="Susuki M."/>
            <person name="Suzuki K.-i.T."/>
            <person name="Hayashi T."/>
            <person name="Toyoda A."/>
            <person name="Oliveira C."/>
            <person name="Osipova E."/>
            <person name="Leigh N.D."/>
            <person name="Simon A."/>
            <person name="Yun M.H."/>
        </authorList>
    </citation>
    <scope>NUCLEOTIDE SEQUENCE</scope>
    <source>
        <strain evidence="1">20211129_DDA</strain>
        <tissue evidence="1">Liver</tissue>
    </source>
</reference>
<sequence>MPRPFQKERNRNVCPFACQNMFEEQDAPLKRRSRSSRWETCRGNVIYPQCASSAARPGCTGAVLRTKRVPQL</sequence>
<evidence type="ECO:0000313" key="1">
    <source>
        <dbReference type="EMBL" id="KAJ1157792.1"/>
    </source>
</evidence>
<name>A0AAV7S1F6_PLEWA</name>
<accession>A0AAV7S1F6</accession>
<evidence type="ECO:0000313" key="2">
    <source>
        <dbReference type="Proteomes" id="UP001066276"/>
    </source>
</evidence>
<dbReference type="Proteomes" id="UP001066276">
    <property type="component" value="Chromosome 5"/>
</dbReference>
<keyword evidence="2" id="KW-1185">Reference proteome</keyword>